<evidence type="ECO:0000313" key="1">
    <source>
        <dbReference type="EMBL" id="CBI00072.1"/>
    </source>
</evidence>
<protein>
    <submittedName>
        <fullName evidence="1">Uncharacterized protein</fullName>
    </submittedName>
</protein>
<dbReference type="AlphaFoldDB" id="E6PYR3"/>
<organism evidence="1">
    <name type="scientific">mine drainage metagenome</name>
    <dbReference type="NCBI Taxonomy" id="410659"/>
    <lineage>
        <taxon>unclassified sequences</taxon>
        <taxon>metagenomes</taxon>
        <taxon>ecological metagenomes</taxon>
    </lineage>
</organism>
<dbReference type="EMBL" id="CABN01000086">
    <property type="protein sequence ID" value="CBI00072.1"/>
    <property type="molecule type" value="Genomic_DNA"/>
</dbReference>
<name>E6PYR3_9ZZZZ</name>
<proteinExistence type="predicted"/>
<comment type="caution">
    <text evidence="1">The sequence shown here is derived from an EMBL/GenBank/DDBJ whole genome shotgun (WGS) entry which is preliminary data.</text>
</comment>
<reference evidence="1" key="1">
    <citation type="submission" date="2009-10" db="EMBL/GenBank/DDBJ databases">
        <title>Diversity of trophic interactions inside an arsenic-rich microbial ecosystem.</title>
        <authorList>
            <person name="Bertin P.N."/>
            <person name="Heinrich-Salmeron A."/>
            <person name="Pelletier E."/>
            <person name="Goulhen-Chollet F."/>
            <person name="Arsene-Ploetze F."/>
            <person name="Gallien S."/>
            <person name="Calteau A."/>
            <person name="Vallenet D."/>
            <person name="Casiot C."/>
            <person name="Chane-Woon-Ming B."/>
            <person name="Giloteaux L."/>
            <person name="Barakat M."/>
            <person name="Bonnefoy V."/>
            <person name="Bruneel O."/>
            <person name="Chandler M."/>
            <person name="Cleiss J."/>
            <person name="Duran R."/>
            <person name="Elbaz-Poulichet F."/>
            <person name="Fonknechten N."/>
            <person name="Lauga B."/>
            <person name="Mornico D."/>
            <person name="Ortet P."/>
            <person name="Schaeffer C."/>
            <person name="Siguier P."/>
            <person name="Alexander Thil Smith A."/>
            <person name="Van Dorsselaer A."/>
            <person name="Weissenbach J."/>
            <person name="Medigue C."/>
            <person name="Le Paslier D."/>
        </authorList>
    </citation>
    <scope>NUCLEOTIDE SEQUENCE</scope>
</reference>
<accession>E6PYR3</accession>
<gene>
    <name evidence="1" type="ORF">CARN3_1054</name>
</gene>
<sequence>MSQSSDGDELDAGFSVRANIFKHDSTGCLSWDPLFFCANTRDTIGDLLRRHVVEQDRFRVVGKGLIQLSHRAHFNLDTLACGARSKSTHKDLGYAATERDVIVLDKNSIGKIKPMIGATTAEDGIFFQSTQSGHRLAGIEHTGLRSVNRIDIGACQRGDSTQVLHQVEDHTLATEQRAGIVANDSEHLAIVNTNAVKYLRVTDDFKARFGVVVEPSKNLK</sequence>